<dbReference type="EMBL" id="CP002581">
    <property type="protein sequence ID" value="AJK48163.1"/>
    <property type="molecule type" value="Genomic_DNA"/>
</dbReference>
<dbReference type="AlphaFoldDB" id="A0A0B6RXN7"/>
<dbReference type="Gene3D" id="1.10.1660.10">
    <property type="match status" value="1"/>
</dbReference>
<dbReference type="SUPFAM" id="SSF46955">
    <property type="entry name" value="Putative DNA-binding domain"/>
    <property type="match status" value="1"/>
</dbReference>
<dbReference type="SMART" id="SM00422">
    <property type="entry name" value="HTH_MERR"/>
    <property type="match status" value="1"/>
</dbReference>
<dbReference type="PANTHER" id="PTHR30204">
    <property type="entry name" value="REDOX-CYCLING DRUG-SENSING TRANSCRIPTIONAL ACTIVATOR SOXR"/>
    <property type="match status" value="1"/>
</dbReference>
<dbReference type="HOGENOM" id="CLU_060077_2_3_4"/>
<keyword evidence="3" id="KW-0804">Transcription</keyword>
<dbReference type="OrthoDB" id="5297305at2"/>
<evidence type="ECO:0000313" key="6">
    <source>
        <dbReference type="Proteomes" id="UP000031838"/>
    </source>
</evidence>
<evidence type="ECO:0000256" key="1">
    <source>
        <dbReference type="ARBA" id="ARBA00023015"/>
    </source>
</evidence>
<dbReference type="Proteomes" id="UP000031838">
    <property type="component" value="Chromosome 2"/>
</dbReference>
<dbReference type="GO" id="GO:0003677">
    <property type="term" value="F:DNA binding"/>
    <property type="evidence" value="ECO:0007669"/>
    <property type="project" value="UniProtKB-KW"/>
</dbReference>
<dbReference type="PRINTS" id="PR00040">
    <property type="entry name" value="HTHMERR"/>
</dbReference>
<evidence type="ECO:0000313" key="5">
    <source>
        <dbReference type="EMBL" id="AJK48163.1"/>
    </source>
</evidence>
<dbReference type="InterPro" id="IPR047057">
    <property type="entry name" value="MerR_fam"/>
</dbReference>
<dbReference type="InterPro" id="IPR009061">
    <property type="entry name" value="DNA-bd_dom_put_sf"/>
</dbReference>
<dbReference type="KEGG" id="bgp:BGL_2c00650"/>
<accession>A0A0B6RXN7</accession>
<proteinExistence type="predicted"/>
<dbReference type="PROSITE" id="PS00552">
    <property type="entry name" value="HTH_MERR_1"/>
    <property type="match status" value="1"/>
</dbReference>
<feature type="domain" description="HTH merR-type" evidence="4">
    <location>
        <begin position="1"/>
        <end position="69"/>
    </location>
</feature>
<keyword evidence="6" id="KW-1185">Reference proteome</keyword>
<protein>
    <submittedName>
        <fullName evidence="5">Putative transcriptional regulator, MerR family</fullName>
    </submittedName>
</protein>
<keyword evidence="2" id="KW-0238">DNA-binding</keyword>
<dbReference type="RefSeq" id="WP_042626853.1">
    <property type="nucleotide sequence ID" value="NZ_CP002581.1"/>
</dbReference>
<name>A0A0B6RXN7_BURPL</name>
<evidence type="ECO:0000259" key="4">
    <source>
        <dbReference type="PROSITE" id="PS50937"/>
    </source>
</evidence>
<keyword evidence="1" id="KW-0805">Transcription regulation</keyword>
<dbReference type="InterPro" id="IPR000551">
    <property type="entry name" value="MerR-type_HTH_dom"/>
</dbReference>
<reference evidence="5 6" key="2">
    <citation type="journal article" date="2016" name="Appl. Microbiol. Biotechnol.">
        <title>Mutations improving production and secretion of extracellular lipase by Burkholderia glumae PG1.</title>
        <authorList>
            <person name="Knapp A."/>
            <person name="Voget S."/>
            <person name="Gao R."/>
            <person name="Zaburannyi N."/>
            <person name="Krysciak D."/>
            <person name="Breuer M."/>
            <person name="Hauer B."/>
            <person name="Streit W.R."/>
            <person name="Muller R."/>
            <person name="Daniel R."/>
            <person name="Jaeger K.E."/>
        </authorList>
    </citation>
    <scope>NUCLEOTIDE SEQUENCE [LARGE SCALE GENOMIC DNA]</scope>
    <source>
        <strain evidence="5 6">PG1</strain>
    </source>
</reference>
<reference evidence="6" key="1">
    <citation type="submission" date="2011-03" db="EMBL/GenBank/DDBJ databases">
        <authorList>
            <person name="Voget S."/>
            <person name="Streit W.R."/>
            <person name="Jaeger K.E."/>
            <person name="Daniel R."/>
        </authorList>
    </citation>
    <scope>NUCLEOTIDE SEQUENCE [LARGE SCALE GENOMIC DNA]</scope>
    <source>
        <strain evidence="6">PG1</strain>
    </source>
</reference>
<dbReference type="Pfam" id="PF13411">
    <property type="entry name" value="MerR_1"/>
    <property type="match status" value="1"/>
</dbReference>
<evidence type="ECO:0000256" key="3">
    <source>
        <dbReference type="ARBA" id="ARBA00023163"/>
    </source>
</evidence>
<gene>
    <name evidence="5" type="ORF">BGL_2c00650</name>
</gene>
<dbReference type="GO" id="GO:0003700">
    <property type="term" value="F:DNA-binding transcription factor activity"/>
    <property type="evidence" value="ECO:0007669"/>
    <property type="project" value="InterPro"/>
</dbReference>
<sequence length="144" mass="16276">MKIGELARRTGLAPSRIRFYEARGLLRTATRLANGYREYASDAELALAVIVHAQQAGFSLDEIRDMLPEDLSDWRHDELLPRLRRKVADIERMEQQLALGKARLLALIRQVEEKPDDMACAENARRVLDGLLVAPLPRDDIASS</sequence>
<dbReference type="PROSITE" id="PS50937">
    <property type="entry name" value="HTH_MERR_2"/>
    <property type="match status" value="1"/>
</dbReference>
<evidence type="ECO:0000256" key="2">
    <source>
        <dbReference type="ARBA" id="ARBA00023125"/>
    </source>
</evidence>
<dbReference type="PANTHER" id="PTHR30204:SF94">
    <property type="entry name" value="HEAVY METAL-DEPENDENT TRANSCRIPTIONAL REGULATOR HI_0293-RELATED"/>
    <property type="match status" value="1"/>
</dbReference>
<organism evidence="5 6">
    <name type="scientific">Burkholderia plantarii</name>
    <dbReference type="NCBI Taxonomy" id="41899"/>
    <lineage>
        <taxon>Bacteria</taxon>
        <taxon>Pseudomonadati</taxon>
        <taxon>Pseudomonadota</taxon>
        <taxon>Betaproteobacteria</taxon>
        <taxon>Burkholderiales</taxon>
        <taxon>Burkholderiaceae</taxon>
        <taxon>Burkholderia</taxon>
    </lineage>
</organism>